<dbReference type="AlphaFoldDB" id="D8M2J3"/>
<keyword evidence="1" id="KW-0677">Repeat</keyword>
<dbReference type="InterPro" id="IPR019734">
    <property type="entry name" value="TPR_rpt"/>
</dbReference>
<proteinExistence type="predicted"/>
<dbReference type="OMA" id="RMATCYV"/>
<keyword evidence="5" id="KW-1185">Reference proteome</keyword>
<keyword evidence="2 3" id="KW-0802">TPR repeat</keyword>
<dbReference type="PANTHER" id="PTHR22904:SF523">
    <property type="entry name" value="STRESS-INDUCED-PHOSPHOPROTEIN 1"/>
    <property type="match status" value="1"/>
</dbReference>
<evidence type="ECO:0000256" key="3">
    <source>
        <dbReference type="PROSITE-ProRule" id="PRU00339"/>
    </source>
</evidence>
<sequence length="246" mass="27984">MYREAAKCYSDAIDLDPSNHILYSNRAMAYCGLKEWAKAKEDGLKCVQMKPDFVKGYHRAATAMINLNEFIEAEELLQRGLKVFPDDKNLLVLLRIAEPKAEELRKEKIGGMPPLDRYKAEGNEHFKASRFTQAIQSYTKAIESVGENPPMSDVLLACYNNRAACYQQLGNYEAVVEDSTWVLEHDPKNIKALLRRGLAFENLERYRSALEDIRNVLMIDPTIAMANAAQHRIGDAVRKLKQEGMK</sequence>
<organism evidence="4">
    <name type="scientific">Blastocystis hominis</name>
    <dbReference type="NCBI Taxonomy" id="12968"/>
    <lineage>
        <taxon>Eukaryota</taxon>
        <taxon>Sar</taxon>
        <taxon>Stramenopiles</taxon>
        <taxon>Bigyra</taxon>
        <taxon>Opalozoa</taxon>
        <taxon>Opalinata</taxon>
        <taxon>Blastocystidae</taxon>
        <taxon>Blastocystis</taxon>
    </lineage>
</organism>
<dbReference type="GeneID" id="24919511"/>
<dbReference type="Pfam" id="PF13181">
    <property type="entry name" value="TPR_8"/>
    <property type="match status" value="1"/>
</dbReference>
<dbReference type="GO" id="GO:0051879">
    <property type="term" value="F:Hsp90 protein binding"/>
    <property type="evidence" value="ECO:0007669"/>
    <property type="project" value="TreeGrafter"/>
</dbReference>
<dbReference type="RefSeq" id="XP_012896330.1">
    <property type="nucleotide sequence ID" value="XM_013040876.1"/>
</dbReference>
<name>D8M2J3_BLAHO</name>
<dbReference type="InterPro" id="IPR011990">
    <property type="entry name" value="TPR-like_helical_dom_sf"/>
</dbReference>
<protein>
    <submittedName>
        <fullName evidence="4">Uncharacterized protein</fullName>
    </submittedName>
</protein>
<dbReference type="Gene3D" id="1.25.40.10">
    <property type="entry name" value="Tetratricopeptide repeat domain"/>
    <property type="match status" value="2"/>
</dbReference>
<dbReference type="SMART" id="SM00028">
    <property type="entry name" value="TPR"/>
    <property type="match status" value="5"/>
</dbReference>
<evidence type="ECO:0000313" key="4">
    <source>
        <dbReference type="EMBL" id="CBK22282.2"/>
    </source>
</evidence>
<evidence type="ECO:0000313" key="5">
    <source>
        <dbReference type="Proteomes" id="UP000008312"/>
    </source>
</evidence>
<dbReference type="PANTHER" id="PTHR22904">
    <property type="entry name" value="TPR REPEAT CONTAINING PROTEIN"/>
    <property type="match status" value="1"/>
</dbReference>
<accession>D8M2J3</accession>
<dbReference type="PROSITE" id="PS50005">
    <property type="entry name" value="TPR"/>
    <property type="match status" value="1"/>
</dbReference>
<dbReference type="SUPFAM" id="SSF48452">
    <property type="entry name" value="TPR-like"/>
    <property type="match status" value="2"/>
</dbReference>
<feature type="repeat" description="TPR" evidence="3">
    <location>
        <begin position="190"/>
        <end position="223"/>
    </location>
</feature>
<reference evidence="4" key="1">
    <citation type="submission" date="2010-02" db="EMBL/GenBank/DDBJ databases">
        <title>Sequencing and annotation of the Blastocystis hominis genome.</title>
        <authorList>
            <person name="Wincker P."/>
        </authorList>
    </citation>
    <scope>NUCLEOTIDE SEQUENCE</scope>
    <source>
        <strain evidence="4">Singapore isolate B</strain>
    </source>
</reference>
<evidence type="ECO:0000256" key="1">
    <source>
        <dbReference type="ARBA" id="ARBA00022737"/>
    </source>
</evidence>
<gene>
    <name evidence="4" type="ORF">GSBLH_T00002334001</name>
</gene>
<dbReference type="Proteomes" id="UP000008312">
    <property type="component" value="Unassembled WGS sequence"/>
</dbReference>
<dbReference type="OrthoDB" id="2423701at2759"/>
<dbReference type="InParanoid" id="D8M2J3"/>
<dbReference type="EMBL" id="FN668649">
    <property type="protein sequence ID" value="CBK22282.2"/>
    <property type="molecule type" value="Genomic_DNA"/>
</dbReference>
<evidence type="ECO:0000256" key="2">
    <source>
        <dbReference type="ARBA" id="ARBA00022803"/>
    </source>
</evidence>